<sequence length="50" mass="5777">MELVELVGCICGNNVGSYVKERKGTWIWFSTKGTWWLGQVIKWISEEEGK</sequence>
<proteinExistence type="predicted"/>
<accession>A0AA38BS30</accession>
<keyword evidence="2" id="KW-1185">Reference proteome</keyword>
<name>A0AA38BS30_TAXCH</name>
<reference evidence="1 2" key="1">
    <citation type="journal article" date="2021" name="Nat. Plants">
        <title>The Taxus genome provides insights into paclitaxel biosynthesis.</title>
        <authorList>
            <person name="Xiong X."/>
            <person name="Gou J."/>
            <person name="Liao Q."/>
            <person name="Li Y."/>
            <person name="Zhou Q."/>
            <person name="Bi G."/>
            <person name="Li C."/>
            <person name="Du R."/>
            <person name="Wang X."/>
            <person name="Sun T."/>
            <person name="Guo L."/>
            <person name="Liang H."/>
            <person name="Lu P."/>
            <person name="Wu Y."/>
            <person name="Zhang Z."/>
            <person name="Ro D.K."/>
            <person name="Shang Y."/>
            <person name="Huang S."/>
            <person name="Yan J."/>
        </authorList>
    </citation>
    <scope>NUCLEOTIDE SEQUENCE [LARGE SCALE GENOMIC DNA]</scope>
    <source>
        <strain evidence="1">Ta-2019</strain>
    </source>
</reference>
<feature type="non-terminal residue" evidence="1">
    <location>
        <position position="50"/>
    </location>
</feature>
<comment type="caution">
    <text evidence="1">The sequence shown here is derived from an EMBL/GenBank/DDBJ whole genome shotgun (WGS) entry which is preliminary data.</text>
</comment>
<evidence type="ECO:0000313" key="2">
    <source>
        <dbReference type="Proteomes" id="UP000824469"/>
    </source>
</evidence>
<dbReference type="Proteomes" id="UP000824469">
    <property type="component" value="Unassembled WGS sequence"/>
</dbReference>
<dbReference type="EMBL" id="JAHRHJ020003813">
    <property type="protein sequence ID" value="KAH9289191.1"/>
    <property type="molecule type" value="Genomic_DNA"/>
</dbReference>
<dbReference type="AlphaFoldDB" id="A0AA38BS30"/>
<gene>
    <name evidence="1" type="ORF">KI387_033308</name>
</gene>
<evidence type="ECO:0000313" key="1">
    <source>
        <dbReference type="EMBL" id="KAH9289191.1"/>
    </source>
</evidence>
<protein>
    <submittedName>
        <fullName evidence="1">Uncharacterized protein</fullName>
    </submittedName>
</protein>
<organism evidence="1 2">
    <name type="scientific">Taxus chinensis</name>
    <name type="common">Chinese yew</name>
    <name type="synonym">Taxus wallichiana var. chinensis</name>
    <dbReference type="NCBI Taxonomy" id="29808"/>
    <lineage>
        <taxon>Eukaryota</taxon>
        <taxon>Viridiplantae</taxon>
        <taxon>Streptophyta</taxon>
        <taxon>Embryophyta</taxon>
        <taxon>Tracheophyta</taxon>
        <taxon>Spermatophyta</taxon>
        <taxon>Pinopsida</taxon>
        <taxon>Pinidae</taxon>
        <taxon>Conifers II</taxon>
        <taxon>Cupressales</taxon>
        <taxon>Taxaceae</taxon>
        <taxon>Taxus</taxon>
    </lineage>
</organism>